<sequence length="148" mass="17230">MHLVCLGIIKKLLMLWMKGSLNVRLPSWKINQLSELIINLKPFFVCEFSRKPRTLIEVACWKATEFRYFLLYIGPIVLDKVLSDHCFKNFKALSVAITILLTPGLSEFVQYARNLLEDFIKSFEQIYGQHLVSSNIHGLIHLVDDYKK</sequence>
<dbReference type="EMBL" id="GGMS01008101">
    <property type="protein sequence ID" value="MBY77304.1"/>
    <property type="molecule type" value="Transcribed_RNA"/>
</dbReference>
<dbReference type="PANTHER" id="PTHR33053">
    <property type="entry name" value="PROTEIN, PUTATIVE-RELATED"/>
    <property type="match status" value="1"/>
</dbReference>
<dbReference type="PANTHER" id="PTHR33053:SF24">
    <property type="entry name" value="TRANSPOSASE DOMAIN-CONTAINING PROTEIN"/>
    <property type="match status" value="1"/>
</dbReference>
<feature type="signal peptide" evidence="1">
    <location>
        <begin position="1"/>
        <end position="20"/>
    </location>
</feature>
<evidence type="ECO:0000256" key="1">
    <source>
        <dbReference type="SAM" id="SignalP"/>
    </source>
</evidence>
<gene>
    <name evidence="2" type="ORF">g.68768</name>
</gene>
<dbReference type="AlphaFoldDB" id="A0A2S2QHW4"/>
<organism evidence="2">
    <name type="scientific">Sipha flava</name>
    <name type="common">yellow sugarcane aphid</name>
    <dbReference type="NCBI Taxonomy" id="143950"/>
    <lineage>
        <taxon>Eukaryota</taxon>
        <taxon>Metazoa</taxon>
        <taxon>Ecdysozoa</taxon>
        <taxon>Arthropoda</taxon>
        <taxon>Hexapoda</taxon>
        <taxon>Insecta</taxon>
        <taxon>Pterygota</taxon>
        <taxon>Neoptera</taxon>
        <taxon>Paraneoptera</taxon>
        <taxon>Hemiptera</taxon>
        <taxon>Sternorrhyncha</taxon>
        <taxon>Aphidomorpha</taxon>
        <taxon>Aphidoidea</taxon>
        <taxon>Aphididae</taxon>
        <taxon>Sipha</taxon>
    </lineage>
</organism>
<keyword evidence="1" id="KW-0732">Signal</keyword>
<proteinExistence type="predicted"/>
<name>A0A2S2QHW4_9HEMI</name>
<accession>A0A2S2QHW4</accession>
<feature type="chain" id="PRO_5015510126" evidence="1">
    <location>
        <begin position="21"/>
        <end position="148"/>
    </location>
</feature>
<protein>
    <submittedName>
        <fullName evidence="2">Uncharacterized protein</fullName>
    </submittedName>
</protein>
<dbReference type="OrthoDB" id="10015795at2759"/>
<reference evidence="2" key="1">
    <citation type="submission" date="2018-04" db="EMBL/GenBank/DDBJ databases">
        <title>Transcriptome assembly of Sipha flava.</title>
        <authorList>
            <person name="Scully E.D."/>
            <person name="Geib S.M."/>
            <person name="Palmer N.A."/>
            <person name="Koch K."/>
            <person name="Bradshaw J."/>
            <person name="Heng-Moss T."/>
            <person name="Sarath G."/>
        </authorList>
    </citation>
    <scope>NUCLEOTIDE SEQUENCE</scope>
</reference>
<evidence type="ECO:0000313" key="2">
    <source>
        <dbReference type="EMBL" id="MBY77304.1"/>
    </source>
</evidence>